<accession>A0A813MY41</accession>
<name>A0A813MY41_9BILA</name>
<dbReference type="Proteomes" id="UP000663868">
    <property type="component" value="Unassembled WGS sequence"/>
</dbReference>
<protein>
    <submittedName>
        <fullName evidence="2">Uncharacterized protein</fullName>
    </submittedName>
</protein>
<sequence>MDLLAEVIQTTAETQSTHEQQVEQNEREIKVLREQKEGLEKQEKIRAEHYKQATDGANKAEQIYYKALRDIPTGFKALVRDLFRGVINIVNAAAELVTLKTFSSSTERSSGASTGLIGNVGSQQPLSFGLQTTITMADKCAVTLQKFQNSYLNNDTNIEQLESYCVTFKAFRECIVELPENSAKEQAIELIKRSEEFAKTATANAKQATSSNETDTNLNDKLAELVQEFAKFQSANQLADPKTASHVLATVGNSGSHRASDSSQNEIFKAQIAQSTLTDMRRRQDEQAAEYLKLLDSMHKTNAKMTSLDLTTIHYNEIISMLREAFDLLSQVDEQWKKFVLFFTKMSIYITDMIKGPLKRFLQLTGDSQELDHTLRMDMIEILKDDTFGIHREAYILYIMSKTYYEVSSKHLMGRVAGLSSMLNTRSTEERKSLVAQLQTQTNETLEQIKSLILERKQTFDNEFNRRNTELTTFIAKLGGPNENNQKAIEEGKRLITQQDGSQTKDEVTTVVNKPVNDADDAWGDE</sequence>
<evidence type="ECO:0000313" key="4">
    <source>
        <dbReference type="EMBL" id="CAF3906150.1"/>
    </source>
</evidence>
<proteinExistence type="predicted"/>
<evidence type="ECO:0000313" key="3">
    <source>
        <dbReference type="EMBL" id="CAF3838167.1"/>
    </source>
</evidence>
<dbReference type="Proteomes" id="UP000663860">
    <property type="component" value="Unassembled WGS sequence"/>
</dbReference>
<organism evidence="2 5">
    <name type="scientific">Adineta steineri</name>
    <dbReference type="NCBI Taxonomy" id="433720"/>
    <lineage>
        <taxon>Eukaryota</taxon>
        <taxon>Metazoa</taxon>
        <taxon>Spiralia</taxon>
        <taxon>Gnathifera</taxon>
        <taxon>Rotifera</taxon>
        <taxon>Eurotatoria</taxon>
        <taxon>Bdelloidea</taxon>
        <taxon>Adinetida</taxon>
        <taxon>Adinetidae</taxon>
        <taxon>Adineta</taxon>
    </lineage>
</organism>
<comment type="caution">
    <text evidence="2">The sequence shown here is derived from an EMBL/GenBank/DDBJ whole genome shotgun (WGS) entry which is preliminary data.</text>
</comment>
<keyword evidence="1" id="KW-0175">Coiled coil</keyword>
<evidence type="ECO:0000313" key="5">
    <source>
        <dbReference type="Proteomes" id="UP000663860"/>
    </source>
</evidence>
<gene>
    <name evidence="2" type="ORF">IZO911_LOCUS2759</name>
    <name evidence="3" type="ORF">KXQ929_LOCUS19303</name>
    <name evidence="4" type="ORF">OXD698_LOCUS24218</name>
</gene>
<dbReference type="PANTHER" id="PTHR33488">
    <property type="entry name" value="ZGC:162509"/>
    <property type="match status" value="1"/>
</dbReference>
<dbReference type="EMBL" id="CAJNOE010000014">
    <property type="protein sequence ID" value="CAF0729819.1"/>
    <property type="molecule type" value="Genomic_DNA"/>
</dbReference>
<dbReference type="PANTHER" id="PTHR33488:SF2">
    <property type="entry name" value="EARLY ENDOSOME ANTIGEN 1-LIKE"/>
    <property type="match status" value="1"/>
</dbReference>
<evidence type="ECO:0000256" key="1">
    <source>
        <dbReference type="SAM" id="Coils"/>
    </source>
</evidence>
<dbReference type="EMBL" id="CAJOAZ010002212">
    <property type="protein sequence ID" value="CAF3906150.1"/>
    <property type="molecule type" value="Genomic_DNA"/>
</dbReference>
<dbReference type="Proteomes" id="UP000663844">
    <property type="component" value="Unassembled WGS sequence"/>
</dbReference>
<evidence type="ECO:0000313" key="2">
    <source>
        <dbReference type="EMBL" id="CAF0729819.1"/>
    </source>
</evidence>
<dbReference type="EMBL" id="CAJOBB010001303">
    <property type="protein sequence ID" value="CAF3838167.1"/>
    <property type="molecule type" value="Genomic_DNA"/>
</dbReference>
<reference evidence="2" key="1">
    <citation type="submission" date="2021-02" db="EMBL/GenBank/DDBJ databases">
        <authorList>
            <person name="Nowell W R."/>
        </authorList>
    </citation>
    <scope>NUCLEOTIDE SEQUENCE</scope>
</reference>
<dbReference type="AlphaFoldDB" id="A0A813MY41"/>
<feature type="coiled-coil region" evidence="1">
    <location>
        <begin position="15"/>
        <end position="42"/>
    </location>
</feature>